<dbReference type="SUPFAM" id="SSF81333">
    <property type="entry name" value="F1F0 ATP synthase subunit C"/>
    <property type="match status" value="1"/>
</dbReference>
<evidence type="ECO:0000313" key="10">
    <source>
        <dbReference type="EMBL" id="MBB5264697.1"/>
    </source>
</evidence>
<dbReference type="GO" id="GO:0033177">
    <property type="term" value="C:proton-transporting two-sector ATPase complex, proton-transporting domain"/>
    <property type="evidence" value="ECO:0007669"/>
    <property type="project" value="InterPro"/>
</dbReference>
<reference evidence="10 11" key="1">
    <citation type="submission" date="2020-08" db="EMBL/GenBank/DDBJ databases">
        <title>Genomic Encyclopedia of Type Strains, Phase IV (KMG-IV): sequencing the most valuable type-strain genomes for metagenomic binning, comparative biology and taxonomic classification.</title>
        <authorList>
            <person name="Goeker M."/>
        </authorList>
    </citation>
    <scope>NUCLEOTIDE SEQUENCE [LARGE SCALE GENOMIC DNA]</scope>
    <source>
        <strain evidence="10 11">DSM 106146</strain>
    </source>
</reference>
<evidence type="ECO:0000259" key="9">
    <source>
        <dbReference type="Pfam" id="PF00137"/>
    </source>
</evidence>
<gene>
    <name evidence="10" type="ORF">HNP82_001825</name>
</gene>
<evidence type="ECO:0000256" key="1">
    <source>
        <dbReference type="ARBA" id="ARBA00004141"/>
    </source>
</evidence>
<dbReference type="EMBL" id="JACHFW010000006">
    <property type="protein sequence ID" value="MBB5264697.1"/>
    <property type="molecule type" value="Genomic_DNA"/>
</dbReference>
<comment type="caution">
    <text evidence="10">The sequence shown here is derived from an EMBL/GenBank/DDBJ whole genome shotgun (WGS) entry which is preliminary data.</text>
</comment>
<feature type="transmembrane region" description="Helical" evidence="8">
    <location>
        <begin position="36"/>
        <end position="57"/>
    </location>
</feature>
<evidence type="ECO:0000313" key="11">
    <source>
        <dbReference type="Proteomes" id="UP000543642"/>
    </source>
</evidence>
<dbReference type="RefSeq" id="WP_183773544.1">
    <property type="nucleotide sequence ID" value="NZ_CAWVEG010000008.1"/>
</dbReference>
<dbReference type="GO" id="GO:0045259">
    <property type="term" value="C:proton-transporting ATP synthase complex"/>
    <property type="evidence" value="ECO:0007669"/>
    <property type="project" value="InterPro"/>
</dbReference>
<evidence type="ECO:0000256" key="3">
    <source>
        <dbReference type="ARBA" id="ARBA00022692"/>
    </source>
</evidence>
<dbReference type="Gene3D" id="1.20.120.610">
    <property type="entry name" value="lithium bound rotor ring of v- atpase"/>
    <property type="match status" value="1"/>
</dbReference>
<evidence type="ECO:0000256" key="5">
    <source>
        <dbReference type="ARBA" id="ARBA00023136"/>
    </source>
</evidence>
<dbReference type="InterPro" id="IPR002379">
    <property type="entry name" value="ATPase_proteolipid_c-like_dom"/>
</dbReference>
<comment type="similarity">
    <text evidence="2">Belongs to the ATPase C chain family.</text>
</comment>
<evidence type="ECO:0000256" key="6">
    <source>
        <dbReference type="ARBA" id="ARBA00032200"/>
    </source>
</evidence>
<comment type="subcellular location">
    <subcellularLocation>
        <location evidence="1">Membrane</location>
        <topology evidence="1">Multi-pass membrane protein</topology>
    </subcellularLocation>
</comment>
<keyword evidence="4 8" id="KW-1133">Transmembrane helix</keyword>
<sequence>MIAKIILIAALMLSIFIPFMAFLLGERKKGRLKTTLAINITTFFAIIVVANIMLFGGSVNAAETADAASGISQGLRYIAAALSTGMSTIGAGIAVASSASAALGALSEDSSVMGKALIFVALAEGVALYGLLISFLILN</sequence>
<protein>
    <recommendedName>
        <fullName evidence="6">ATP synthase F(0) sector subunit c</fullName>
    </recommendedName>
    <alternativeName>
        <fullName evidence="7">F-type ATPase subunit c</fullName>
    </alternativeName>
</protein>
<evidence type="ECO:0000256" key="2">
    <source>
        <dbReference type="ARBA" id="ARBA00006704"/>
    </source>
</evidence>
<dbReference type="AlphaFoldDB" id="A0A7W8M5M0"/>
<feature type="transmembrane region" description="Helical" evidence="8">
    <location>
        <begin position="6"/>
        <end position="24"/>
    </location>
</feature>
<dbReference type="InterPro" id="IPR035921">
    <property type="entry name" value="F/V-ATP_Csub_sf"/>
</dbReference>
<keyword evidence="5 8" id="KW-0472">Membrane</keyword>
<dbReference type="Proteomes" id="UP000543642">
    <property type="component" value="Unassembled WGS sequence"/>
</dbReference>
<name>A0A7W8M5M0_9FIRM</name>
<dbReference type="CDD" id="cd18120">
    <property type="entry name" value="ATP-synt_Vo_Ao_c"/>
    <property type="match status" value="1"/>
</dbReference>
<feature type="transmembrane region" description="Helical" evidence="8">
    <location>
        <begin position="77"/>
        <end position="104"/>
    </location>
</feature>
<dbReference type="Pfam" id="PF00137">
    <property type="entry name" value="ATP-synt_C"/>
    <property type="match status" value="1"/>
</dbReference>
<dbReference type="PRINTS" id="PR00124">
    <property type="entry name" value="ATPASEC"/>
</dbReference>
<evidence type="ECO:0000256" key="7">
    <source>
        <dbReference type="ARBA" id="ARBA00032887"/>
    </source>
</evidence>
<keyword evidence="3 8" id="KW-0812">Transmembrane</keyword>
<keyword evidence="11" id="KW-1185">Reference proteome</keyword>
<feature type="transmembrane region" description="Helical" evidence="8">
    <location>
        <begin position="116"/>
        <end position="138"/>
    </location>
</feature>
<accession>A0A7W8M5M0</accession>
<proteinExistence type="inferred from homology"/>
<dbReference type="InterPro" id="IPR000454">
    <property type="entry name" value="ATP_synth_F0_csu"/>
</dbReference>
<dbReference type="GO" id="GO:0015986">
    <property type="term" value="P:proton motive force-driven ATP synthesis"/>
    <property type="evidence" value="ECO:0007669"/>
    <property type="project" value="InterPro"/>
</dbReference>
<evidence type="ECO:0000256" key="4">
    <source>
        <dbReference type="ARBA" id="ARBA00022989"/>
    </source>
</evidence>
<evidence type="ECO:0000256" key="8">
    <source>
        <dbReference type="SAM" id="Phobius"/>
    </source>
</evidence>
<dbReference type="GO" id="GO:0015078">
    <property type="term" value="F:proton transmembrane transporter activity"/>
    <property type="evidence" value="ECO:0007669"/>
    <property type="project" value="InterPro"/>
</dbReference>
<organism evidence="10 11">
    <name type="scientific">Catenibacillus scindens</name>
    <dbReference type="NCBI Taxonomy" id="673271"/>
    <lineage>
        <taxon>Bacteria</taxon>
        <taxon>Bacillati</taxon>
        <taxon>Bacillota</taxon>
        <taxon>Clostridia</taxon>
        <taxon>Lachnospirales</taxon>
        <taxon>Lachnospiraceae</taxon>
        <taxon>Catenibacillus</taxon>
    </lineage>
</organism>
<feature type="domain" description="V-ATPase proteolipid subunit C-like" evidence="9">
    <location>
        <begin position="78"/>
        <end position="137"/>
    </location>
</feature>